<keyword evidence="1" id="KW-0812">Transmembrane</keyword>
<feature type="transmembrane region" description="Helical" evidence="1">
    <location>
        <begin position="65"/>
        <end position="84"/>
    </location>
</feature>
<gene>
    <name evidence="2" type="ORF">EV420DRAFT_1640966</name>
</gene>
<dbReference type="GeneID" id="85360718"/>
<sequence>MKVDIEDNLLLDGGDASHNRTESHYTGVFICGPLLVATLRDWGYCLFRWKAYQINHFISVLRDSGMFAVIVFVIVAHVLLSGLYTDRHGDVRGWNSLHPSMSFGGGNPDDVQLLRLSRSGGTKELIHLTSLFQGAYAVHQDLHHLSEGVKSPFQSVHLMSNTMVSLTPKTRAEMRPQFQAFCRAMHLEPTSSTILDGPAGPVEMRPAVLSKAKPSVQATASSADARPQ</sequence>
<protein>
    <submittedName>
        <fullName evidence="2">Uncharacterized protein</fullName>
    </submittedName>
</protein>
<proteinExistence type="predicted"/>
<organism evidence="2 3">
    <name type="scientific">Armillaria tabescens</name>
    <name type="common">Ringless honey mushroom</name>
    <name type="synonym">Agaricus tabescens</name>
    <dbReference type="NCBI Taxonomy" id="1929756"/>
    <lineage>
        <taxon>Eukaryota</taxon>
        <taxon>Fungi</taxon>
        <taxon>Dikarya</taxon>
        <taxon>Basidiomycota</taxon>
        <taxon>Agaricomycotina</taxon>
        <taxon>Agaricomycetes</taxon>
        <taxon>Agaricomycetidae</taxon>
        <taxon>Agaricales</taxon>
        <taxon>Marasmiineae</taxon>
        <taxon>Physalacriaceae</taxon>
        <taxon>Desarmillaria</taxon>
    </lineage>
</organism>
<evidence type="ECO:0000313" key="3">
    <source>
        <dbReference type="Proteomes" id="UP001175211"/>
    </source>
</evidence>
<accession>A0AA39KI28</accession>
<comment type="caution">
    <text evidence="2">The sequence shown here is derived from an EMBL/GenBank/DDBJ whole genome shotgun (WGS) entry which is preliminary data.</text>
</comment>
<evidence type="ECO:0000256" key="1">
    <source>
        <dbReference type="SAM" id="Phobius"/>
    </source>
</evidence>
<dbReference type="EMBL" id="JAUEPS010000012">
    <property type="protein sequence ID" value="KAK0460421.1"/>
    <property type="molecule type" value="Genomic_DNA"/>
</dbReference>
<keyword evidence="1" id="KW-1133">Transmembrane helix</keyword>
<evidence type="ECO:0000313" key="2">
    <source>
        <dbReference type="EMBL" id="KAK0460421.1"/>
    </source>
</evidence>
<keyword evidence="1" id="KW-0472">Membrane</keyword>
<dbReference type="AlphaFoldDB" id="A0AA39KI28"/>
<keyword evidence="3" id="KW-1185">Reference proteome</keyword>
<name>A0AA39KI28_ARMTA</name>
<dbReference type="RefSeq" id="XP_060332460.1">
    <property type="nucleotide sequence ID" value="XM_060477170.1"/>
</dbReference>
<reference evidence="2" key="1">
    <citation type="submission" date="2023-06" db="EMBL/GenBank/DDBJ databases">
        <authorList>
            <consortium name="Lawrence Berkeley National Laboratory"/>
            <person name="Ahrendt S."/>
            <person name="Sahu N."/>
            <person name="Indic B."/>
            <person name="Wong-Bajracharya J."/>
            <person name="Merenyi Z."/>
            <person name="Ke H.-M."/>
            <person name="Monk M."/>
            <person name="Kocsube S."/>
            <person name="Drula E."/>
            <person name="Lipzen A."/>
            <person name="Balint B."/>
            <person name="Henrissat B."/>
            <person name="Andreopoulos B."/>
            <person name="Martin F.M."/>
            <person name="Harder C.B."/>
            <person name="Rigling D."/>
            <person name="Ford K.L."/>
            <person name="Foster G.D."/>
            <person name="Pangilinan J."/>
            <person name="Papanicolaou A."/>
            <person name="Barry K."/>
            <person name="LaButti K."/>
            <person name="Viragh M."/>
            <person name="Koriabine M."/>
            <person name="Yan M."/>
            <person name="Riley R."/>
            <person name="Champramary S."/>
            <person name="Plett K.L."/>
            <person name="Tsai I.J."/>
            <person name="Slot J."/>
            <person name="Sipos G."/>
            <person name="Plett J."/>
            <person name="Nagy L.G."/>
            <person name="Grigoriev I.V."/>
        </authorList>
    </citation>
    <scope>NUCLEOTIDE SEQUENCE</scope>
    <source>
        <strain evidence="2">CCBAS 213</strain>
    </source>
</reference>
<dbReference type="Proteomes" id="UP001175211">
    <property type="component" value="Unassembled WGS sequence"/>
</dbReference>